<dbReference type="InterPro" id="IPR052029">
    <property type="entry name" value="PpiD_chaperone"/>
</dbReference>
<dbReference type="Gene3D" id="3.10.50.40">
    <property type="match status" value="1"/>
</dbReference>
<evidence type="ECO:0000259" key="14">
    <source>
        <dbReference type="Pfam" id="PF13145"/>
    </source>
</evidence>
<comment type="caution">
    <text evidence="15">The sequence shown here is derived from an EMBL/GenBank/DDBJ whole genome shotgun (WGS) entry which is preliminary data.</text>
</comment>
<evidence type="ECO:0000313" key="15">
    <source>
        <dbReference type="EMBL" id="RAI04168.1"/>
    </source>
</evidence>
<keyword evidence="4" id="KW-0997">Cell inner membrane</keyword>
<keyword evidence="6" id="KW-1133">Transmembrane helix</keyword>
<evidence type="ECO:0000256" key="3">
    <source>
        <dbReference type="ARBA" id="ARBA00022475"/>
    </source>
</evidence>
<dbReference type="AlphaFoldDB" id="A0A8B2NVI6"/>
<keyword evidence="3" id="KW-1003">Cell membrane</keyword>
<reference evidence="15 16" key="1">
    <citation type="submission" date="2018-05" db="EMBL/GenBank/DDBJ databases">
        <title>Acuticoccus sediminis sp. nov., isolated from deep-sea sediment of Indian Ocean.</title>
        <authorList>
            <person name="Liu X."/>
            <person name="Lai Q."/>
            <person name="Du Y."/>
            <person name="Sun F."/>
            <person name="Zhang X."/>
            <person name="Wang S."/>
            <person name="Shao Z."/>
        </authorList>
    </citation>
    <scope>NUCLEOTIDE SEQUENCE [LARGE SCALE GENOMIC DNA]</scope>
    <source>
        <strain evidence="15 16">PTG4-2</strain>
    </source>
</reference>
<evidence type="ECO:0000256" key="12">
    <source>
        <dbReference type="ARBA" id="ARBA00040743"/>
    </source>
</evidence>
<dbReference type="Pfam" id="PF13624">
    <property type="entry name" value="SurA_N_3"/>
    <property type="match status" value="1"/>
</dbReference>
<comment type="similarity">
    <text evidence="11">Belongs to the PpiD chaperone family.</text>
</comment>
<evidence type="ECO:0000256" key="4">
    <source>
        <dbReference type="ARBA" id="ARBA00022519"/>
    </source>
</evidence>
<keyword evidence="8" id="KW-0143">Chaperone</keyword>
<keyword evidence="7" id="KW-0472">Membrane</keyword>
<evidence type="ECO:0000313" key="16">
    <source>
        <dbReference type="Proteomes" id="UP000249590"/>
    </source>
</evidence>
<evidence type="ECO:0000256" key="13">
    <source>
        <dbReference type="ARBA" id="ARBA00042775"/>
    </source>
</evidence>
<evidence type="ECO:0000256" key="2">
    <source>
        <dbReference type="ARBA" id="ARBA00018370"/>
    </source>
</evidence>
<evidence type="ECO:0000256" key="8">
    <source>
        <dbReference type="ARBA" id="ARBA00023186"/>
    </source>
</evidence>
<proteinExistence type="inferred from homology"/>
<evidence type="ECO:0000256" key="10">
    <source>
        <dbReference type="ARBA" id="ARBA00031484"/>
    </source>
</evidence>
<protein>
    <recommendedName>
        <fullName evidence="2">Parvulin-like PPIase</fullName>
    </recommendedName>
    <alternativeName>
        <fullName evidence="9">Peptidyl-prolyl cis-trans isomerase plp</fullName>
    </alternativeName>
    <alternativeName>
        <fullName evidence="12">Periplasmic chaperone PpiD</fullName>
    </alternativeName>
    <alternativeName>
        <fullName evidence="13">Periplasmic folding chaperone</fullName>
    </alternativeName>
    <alternativeName>
        <fullName evidence="10">Rotamase plp</fullName>
    </alternativeName>
</protein>
<dbReference type="SUPFAM" id="SSF109998">
    <property type="entry name" value="Triger factor/SurA peptide-binding domain-like"/>
    <property type="match status" value="1"/>
</dbReference>
<evidence type="ECO:0000256" key="7">
    <source>
        <dbReference type="ARBA" id="ARBA00023136"/>
    </source>
</evidence>
<dbReference type="Pfam" id="PF13145">
    <property type="entry name" value="Rotamase_2"/>
    <property type="match status" value="2"/>
</dbReference>
<comment type="subcellular location">
    <subcellularLocation>
        <location evidence="1">Cell inner membrane</location>
        <topology evidence="1">Single-pass type II membrane protein</topology>
        <orientation evidence="1">Periplasmic side</orientation>
    </subcellularLocation>
</comment>
<dbReference type="PANTHER" id="PTHR47529:SF1">
    <property type="entry name" value="PERIPLASMIC CHAPERONE PPID"/>
    <property type="match status" value="1"/>
</dbReference>
<evidence type="ECO:0000256" key="6">
    <source>
        <dbReference type="ARBA" id="ARBA00022989"/>
    </source>
</evidence>
<dbReference type="InterPro" id="IPR027304">
    <property type="entry name" value="Trigger_fact/SurA_dom_sf"/>
</dbReference>
<dbReference type="InterPro" id="IPR000297">
    <property type="entry name" value="PPIase_PpiC"/>
</dbReference>
<keyword evidence="5" id="KW-0812">Transmembrane</keyword>
<evidence type="ECO:0000256" key="1">
    <source>
        <dbReference type="ARBA" id="ARBA00004382"/>
    </source>
</evidence>
<gene>
    <name evidence="15" type="ORF">DLJ53_06890</name>
</gene>
<organism evidence="15 16">
    <name type="scientific">Acuticoccus sediminis</name>
    <dbReference type="NCBI Taxonomy" id="2184697"/>
    <lineage>
        <taxon>Bacteria</taxon>
        <taxon>Pseudomonadati</taxon>
        <taxon>Pseudomonadota</taxon>
        <taxon>Alphaproteobacteria</taxon>
        <taxon>Hyphomicrobiales</taxon>
        <taxon>Amorphaceae</taxon>
        <taxon>Acuticoccus</taxon>
    </lineage>
</organism>
<feature type="domain" description="PpiC" evidence="14">
    <location>
        <begin position="207"/>
        <end position="242"/>
    </location>
</feature>
<sequence length="627" mass="67624">MLNEMRRGAKGTLAKLLIALLVLSFAVWGVSGFVNTVNPTEVARAGDTPVSAREFERAWRVQSMRITQQLGRSLTPQEIQSFGIANSVLQSLVTGALQVDAAHDLGIDVSDDTLAERLRSDPRFVPEGGNFDRNAFNRYLANFNYSENEFFKVEREAAVQEMWTNSLVGGLTVPTPYLEAVNRFTNQTREIASFRLDNDSLSTIPDPTEEELRAFYDEHKDEFRAPERRSFSIVTLSPDALAEPEVVSEDAVRRAYDADGAYGTPERREVQQVVLDDPDVAQKAADAINGGTAFSAILRELGKKRSDVDLGLVAKSAIFDPAIAEAAFSLDARKATVVDGRFGPTLVRVDDIEAAAKQPYDEVKDEIRASLALDEAIDQARALQTDVTDAVAGGAPVAEIADRFDLPTQTVEAVDRNGRDENGETVDIPGREAVLNAAFAAEAGADPAPVEDGDATIWVQTDTIIEADILPFEEAQGDVLLAWTEAQRSKQLDEMATAAVEAVNSGTPIADVAAQYGAEVAQSAPFTFSAAPEGMPRAVAAAAFEGPRGHGASVPDGNTRIVFQVTDVTEPAFFVEDQGLSRVRQQLDEGMANAVLFDFLNAWQSDVGATVNQQILNQLTGVGQGQG</sequence>
<keyword evidence="16" id="KW-1185">Reference proteome</keyword>
<evidence type="ECO:0000256" key="5">
    <source>
        <dbReference type="ARBA" id="ARBA00022692"/>
    </source>
</evidence>
<name>A0A8B2NVI6_9HYPH</name>
<evidence type="ECO:0000256" key="11">
    <source>
        <dbReference type="ARBA" id="ARBA00038408"/>
    </source>
</evidence>
<accession>A0A8B2NVI6</accession>
<evidence type="ECO:0000256" key="9">
    <source>
        <dbReference type="ARBA" id="ARBA00030642"/>
    </source>
</evidence>
<dbReference type="PANTHER" id="PTHR47529">
    <property type="entry name" value="PEPTIDYL-PROLYL CIS-TRANS ISOMERASE D"/>
    <property type="match status" value="1"/>
</dbReference>
<dbReference type="InterPro" id="IPR046357">
    <property type="entry name" value="PPIase_dom_sf"/>
</dbReference>
<feature type="domain" description="PpiC" evidence="14">
    <location>
        <begin position="247"/>
        <end position="365"/>
    </location>
</feature>
<dbReference type="Proteomes" id="UP000249590">
    <property type="component" value="Unassembled WGS sequence"/>
</dbReference>
<dbReference type="GO" id="GO:0003755">
    <property type="term" value="F:peptidyl-prolyl cis-trans isomerase activity"/>
    <property type="evidence" value="ECO:0007669"/>
    <property type="project" value="InterPro"/>
</dbReference>
<dbReference type="EMBL" id="QHHQ01000001">
    <property type="protein sequence ID" value="RAI04168.1"/>
    <property type="molecule type" value="Genomic_DNA"/>
</dbReference>
<dbReference type="GO" id="GO:0005886">
    <property type="term" value="C:plasma membrane"/>
    <property type="evidence" value="ECO:0007669"/>
    <property type="project" value="UniProtKB-SubCell"/>
</dbReference>